<keyword evidence="7" id="KW-1185">Reference proteome</keyword>
<dbReference type="Gene3D" id="2.60.40.1220">
    <property type="match status" value="1"/>
</dbReference>
<dbReference type="GO" id="GO:0046688">
    <property type="term" value="P:response to copper ion"/>
    <property type="evidence" value="ECO:0007669"/>
    <property type="project" value="InterPro"/>
</dbReference>
<dbReference type="GO" id="GO:0042597">
    <property type="term" value="C:periplasmic space"/>
    <property type="evidence" value="ECO:0007669"/>
    <property type="project" value="InterPro"/>
</dbReference>
<protein>
    <recommendedName>
        <fullName evidence="5">CopC domain-containing protein</fullName>
    </recommendedName>
</protein>
<evidence type="ECO:0000313" key="6">
    <source>
        <dbReference type="EMBL" id="SBT46668.1"/>
    </source>
</evidence>
<evidence type="ECO:0000313" key="7">
    <source>
        <dbReference type="Proteomes" id="UP000198765"/>
    </source>
</evidence>
<evidence type="ECO:0000256" key="4">
    <source>
        <dbReference type="SAM" id="SignalP"/>
    </source>
</evidence>
<keyword evidence="1 4" id="KW-0732">Signal</keyword>
<dbReference type="RefSeq" id="WP_091195207.1">
    <property type="nucleotide sequence ID" value="NZ_LT594324.1"/>
</dbReference>
<dbReference type="EMBL" id="LT594324">
    <property type="protein sequence ID" value="SBT46668.1"/>
    <property type="molecule type" value="Genomic_DNA"/>
</dbReference>
<name>A0A1A8ZS04_9ACTN</name>
<proteinExistence type="predicted"/>
<accession>A0A1A8ZS04</accession>
<feature type="chain" id="PRO_5008382900" description="CopC domain-containing protein" evidence="4">
    <location>
        <begin position="26"/>
        <end position="183"/>
    </location>
</feature>
<dbReference type="InterPro" id="IPR014756">
    <property type="entry name" value="Ig_E-set"/>
</dbReference>
<feature type="signal peptide" evidence="4">
    <location>
        <begin position="1"/>
        <end position="25"/>
    </location>
</feature>
<keyword evidence="3" id="KW-0812">Transmembrane</keyword>
<feature type="domain" description="CopC" evidence="5">
    <location>
        <begin position="38"/>
        <end position="130"/>
    </location>
</feature>
<dbReference type="OrthoDB" id="3390995at2"/>
<dbReference type="SUPFAM" id="SSF81296">
    <property type="entry name" value="E set domains"/>
    <property type="match status" value="1"/>
</dbReference>
<evidence type="ECO:0000256" key="3">
    <source>
        <dbReference type="SAM" id="Phobius"/>
    </source>
</evidence>
<dbReference type="AlphaFoldDB" id="A0A1A8ZS04"/>
<dbReference type="Pfam" id="PF04234">
    <property type="entry name" value="CopC"/>
    <property type="match status" value="1"/>
</dbReference>
<reference evidence="6 7" key="1">
    <citation type="submission" date="2016-06" db="EMBL/GenBank/DDBJ databases">
        <authorList>
            <person name="Kjaerup R.B."/>
            <person name="Dalgaard T.S."/>
            <person name="Juul-Madsen H.R."/>
        </authorList>
    </citation>
    <scope>NUCLEOTIDE SEQUENCE [LARGE SCALE GENOMIC DNA]</scope>
    <source>
        <strain evidence="6 7">DSM 45248</strain>
    </source>
</reference>
<dbReference type="GO" id="GO:0005507">
    <property type="term" value="F:copper ion binding"/>
    <property type="evidence" value="ECO:0007669"/>
    <property type="project" value="InterPro"/>
</dbReference>
<keyword evidence="3" id="KW-0472">Membrane</keyword>
<keyword evidence="2" id="KW-0186">Copper</keyword>
<evidence type="ECO:0000256" key="2">
    <source>
        <dbReference type="ARBA" id="ARBA00023008"/>
    </source>
</evidence>
<evidence type="ECO:0000256" key="1">
    <source>
        <dbReference type="ARBA" id="ARBA00022729"/>
    </source>
</evidence>
<gene>
    <name evidence="6" type="ORF">GA0070621_2680</name>
</gene>
<dbReference type="Proteomes" id="UP000198765">
    <property type="component" value="Chromosome I"/>
</dbReference>
<evidence type="ECO:0000259" key="5">
    <source>
        <dbReference type="Pfam" id="PF04234"/>
    </source>
</evidence>
<keyword evidence="3" id="KW-1133">Transmembrane helix</keyword>
<organism evidence="6 7">
    <name type="scientific">Micromonospora narathiwatensis</name>
    <dbReference type="NCBI Taxonomy" id="299146"/>
    <lineage>
        <taxon>Bacteria</taxon>
        <taxon>Bacillati</taxon>
        <taxon>Actinomycetota</taxon>
        <taxon>Actinomycetes</taxon>
        <taxon>Micromonosporales</taxon>
        <taxon>Micromonosporaceae</taxon>
        <taxon>Micromonospora</taxon>
    </lineage>
</organism>
<feature type="transmembrane region" description="Helical" evidence="3">
    <location>
        <begin position="154"/>
        <end position="174"/>
    </location>
</feature>
<dbReference type="InterPro" id="IPR014755">
    <property type="entry name" value="Cu-Rt/internalin_Ig-like"/>
</dbReference>
<sequence length="183" mass="18531">MSTTTRIYAGSALAVAALVALFALAARVDPAPSADSPAEVVSIAPADGAVLADPPDAVEIRVSGRPDVRRSHISVYDGDSVRLDTGEVSAAGDDGLRQTIRLDRPADLTVAYHVVTTDGRDVSGIVRFTVGAAGGAAPPAAPTAEAHAHGVDPFGATLLVVDGLALLVVVVLLVRRPVDADPS</sequence>
<dbReference type="InterPro" id="IPR007348">
    <property type="entry name" value="CopC_dom"/>
</dbReference>
<dbReference type="PATRIC" id="fig|299146.4.peg.2779"/>